<feature type="compositionally biased region" description="Low complexity" evidence="1">
    <location>
        <begin position="178"/>
        <end position="187"/>
    </location>
</feature>
<dbReference type="InParanoid" id="A0A2J6T498"/>
<dbReference type="SUPFAM" id="SSF53335">
    <property type="entry name" value="S-adenosyl-L-methionine-dependent methyltransferases"/>
    <property type="match status" value="1"/>
</dbReference>
<accession>A0A2J6T498</accession>
<organism evidence="3 4">
    <name type="scientific">Hyaloscypha bicolor E</name>
    <dbReference type="NCBI Taxonomy" id="1095630"/>
    <lineage>
        <taxon>Eukaryota</taxon>
        <taxon>Fungi</taxon>
        <taxon>Dikarya</taxon>
        <taxon>Ascomycota</taxon>
        <taxon>Pezizomycotina</taxon>
        <taxon>Leotiomycetes</taxon>
        <taxon>Helotiales</taxon>
        <taxon>Hyaloscyphaceae</taxon>
        <taxon>Hyaloscypha</taxon>
        <taxon>Hyaloscypha bicolor</taxon>
    </lineage>
</organism>
<keyword evidence="3" id="KW-0489">Methyltransferase</keyword>
<proteinExistence type="predicted"/>
<evidence type="ECO:0000313" key="3">
    <source>
        <dbReference type="EMBL" id="PMD57836.1"/>
    </source>
</evidence>
<evidence type="ECO:0000256" key="2">
    <source>
        <dbReference type="SAM" id="SignalP"/>
    </source>
</evidence>
<dbReference type="Pfam" id="PF13489">
    <property type="entry name" value="Methyltransf_23"/>
    <property type="match status" value="1"/>
</dbReference>
<name>A0A2J6T498_9HELO</name>
<dbReference type="OrthoDB" id="2013972at2759"/>
<dbReference type="AlphaFoldDB" id="A0A2J6T498"/>
<dbReference type="Gene3D" id="3.40.50.150">
    <property type="entry name" value="Vaccinia Virus protein VP39"/>
    <property type="match status" value="1"/>
</dbReference>
<dbReference type="PANTHER" id="PTHR43591">
    <property type="entry name" value="METHYLTRANSFERASE"/>
    <property type="match status" value="1"/>
</dbReference>
<dbReference type="GO" id="GO:0032259">
    <property type="term" value="P:methylation"/>
    <property type="evidence" value="ECO:0007669"/>
    <property type="project" value="UniProtKB-KW"/>
</dbReference>
<feature type="chain" id="PRO_5014443386" evidence="2">
    <location>
        <begin position="22"/>
        <end position="479"/>
    </location>
</feature>
<dbReference type="PANTHER" id="PTHR43591:SF10">
    <property type="entry name" value="ABC TRANSMEMBRANE TYPE-1 DOMAIN-CONTAINING PROTEIN-RELATED"/>
    <property type="match status" value="1"/>
</dbReference>
<evidence type="ECO:0000313" key="4">
    <source>
        <dbReference type="Proteomes" id="UP000235371"/>
    </source>
</evidence>
<dbReference type="STRING" id="1095630.A0A2J6T498"/>
<dbReference type="GeneID" id="36588671"/>
<feature type="signal peptide" evidence="2">
    <location>
        <begin position="1"/>
        <end position="21"/>
    </location>
</feature>
<dbReference type="CDD" id="cd02440">
    <property type="entry name" value="AdoMet_MTases"/>
    <property type="match status" value="1"/>
</dbReference>
<keyword evidence="2" id="KW-0732">Signal</keyword>
<keyword evidence="3" id="KW-0808">Transferase</keyword>
<dbReference type="RefSeq" id="XP_024734740.1">
    <property type="nucleotide sequence ID" value="XM_024880594.1"/>
</dbReference>
<dbReference type="EMBL" id="KZ613843">
    <property type="protein sequence ID" value="PMD57836.1"/>
    <property type="molecule type" value="Genomic_DNA"/>
</dbReference>
<protein>
    <submittedName>
        <fullName evidence="3">S-adenosyl-L-methionine-dependent methyltransferase</fullName>
    </submittedName>
</protein>
<gene>
    <name evidence="3" type="ORF">K444DRAFT_614776</name>
</gene>
<sequence>MRTRTGLVQWISPTLHLFLSAFLPCGSRNTSLLSKLPRSKKQRNRNPTPNAQRHLASGFANACVIDILLLVDNRVTMGGEYGTCRSSRPVVLHGNFSLRPWYSTSKSRPCPTFQFISSATQNSLQQVAYHQSHYCPLAMAAAPAEGPSDPTLIEATIEVEHGNEDEDANSTFDPNDGTASDTTSLSSSVSKYRYENGRRYHGYKDGSYLIPNDEKQLNVQDLGHHLLLLLLRNKLHLAPIPEKPQRILDIGTGTGIWAIDMADQYESAEVIGTDLAPTQPTFVPPNCKFEIDDASSEWTFTPNSADLVFFRFMLGCFADWPAVYREAFKTLKPGGWLEHHEGTPDPQSEDGTVTPDNPFGRWGLLIAQASQILGKDFGVGYHTKKFMEEVGFINVVEKKYKLPIGRWPADPRMKELGIWYRAYFEDGMEGYAMALLTRVLNWEFLEAQVFFAQLRAAFKDKSIHAYSYFTCVYGQKPPV</sequence>
<evidence type="ECO:0000256" key="1">
    <source>
        <dbReference type="SAM" id="MobiDB-lite"/>
    </source>
</evidence>
<dbReference type="GO" id="GO:0008168">
    <property type="term" value="F:methyltransferase activity"/>
    <property type="evidence" value="ECO:0007669"/>
    <property type="project" value="UniProtKB-KW"/>
</dbReference>
<feature type="region of interest" description="Disordered" evidence="1">
    <location>
        <begin position="163"/>
        <end position="187"/>
    </location>
</feature>
<dbReference type="InterPro" id="IPR029063">
    <property type="entry name" value="SAM-dependent_MTases_sf"/>
</dbReference>
<keyword evidence="4" id="KW-1185">Reference proteome</keyword>
<dbReference type="Proteomes" id="UP000235371">
    <property type="component" value="Unassembled WGS sequence"/>
</dbReference>
<reference evidence="3 4" key="1">
    <citation type="submission" date="2016-04" db="EMBL/GenBank/DDBJ databases">
        <title>A degradative enzymes factory behind the ericoid mycorrhizal symbiosis.</title>
        <authorList>
            <consortium name="DOE Joint Genome Institute"/>
            <person name="Martino E."/>
            <person name="Morin E."/>
            <person name="Grelet G."/>
            <person name="Kuo A."/>
            <person name="Kohler A."/>
            <person name="Daghino S."/>
            <person name="Barry K."/>
            <person name="Choi C."/>
            <person name="Cichocki N."/>
            <person name="Clum A."/>
            <person name="Copeland A."/>
            <person name="Hainaut M."/>
            <person name="Haridas S."/>
            <person name="Labutti K."/>
            <person name="Lindquist E."/>
            <person name="Lipzen A."/>
            <person name="Khouja H.-R."/>
            <person name="Murat C."/>
            <person name="Ohm R."/>
            <person name="Olson A."/>
            <person name="Spatafora J."/>
            <person name="Veneault-Fourrey C."/>
            <person name="Henrissat B."/>
            <person name="Grigoriev I."/>
            <person name="Martin F."/>
            <person name="Perotto S."/>
        </authorList>
    </citation>
    <scope>NUCLEOTIDE SEQUENCE [LARGE SCALE GENOMIC DNA]</scope>
    <source>
        <strain evidence="3 4">E</strain>
    </source>
</reference>